<feature type="active site" evidence="16">
    <location>
        <position position="297"/>
    </location>
</feature>
<evidence type="ECO:0000256" key="13">
    <source>
        <dbReference type="ARBA" id="ARBA00023306"/>
    </source>
</evidence>
<evidence type="ECO:0000313" key="18">
    <source>
        <dbReference type="EMBL" id="QAA34968.1"/>
    </source>
</evidence>
<keyword evidence="10 16" id="KW-0133">Cell shape</keyword>
<dbReference type="EC" id="1.3.1.98" evidence="16"/>
<evidence type="ECO:0000256" key="3">
    <source>
        <dbReference type="ARBA" id="ARBA00004496"/>
    </source>
</evidence>
<dbReference type="SUPFAM" id="SSF56194">
    <property type="entry name" value="Uridine diphospho-N-Acetylenolpyruvylglucosamine reductase, MurB, C-terminal domain"/>
    <property type="match status" value="1"/>
</dbReference>
<evidence type="ECO:0000313" key="19">
    <source>
        <dbReference type="Proteomes" id="UP000286268"/>
    </source>
</evidence>
<keyword evidence="13 16" id="KW-0131">Cell cycle</keyword>
<dbReference type="Gene3D" id="3.30.43.10">
    <property type="entry name" value="Uridine Diphospho-n-acetylenolpyruvylglucosamine Reductase, domain 2"/>
    <property type="match status" value="1"/>
</dbReference>
<comment type="catalytic activity">
    <reaction evidence="15 16">
        <text>UDP-N-acetyl-alpha-D-muramate + NADP(+) = UDP-N-acetyl-3-O-(1-carboxyvinyl)-alpha-D-glucosamine + NADPH + H(+)</text>
        <dbReference type="Rhea" id="RHEA:12248"/>
        <dbReference type="ChEBI" id="CHEBI:15378"/>
        <dbReference type="ChEBI" id="CHEBI:57783"/>
        <dbReference type="ChEBI" id="CHEBI:58349"/>
        <dbReference type="ChEBI" id="CHEBI:68483"/>
        <dbReference type="ChEBI" id="CHEBI:70757"/>
        <dbReference type="EC" id="1.3.1.98"/>
    </reaction>
</comment>
<keyword evidence="14 16" id="KW-0961">Cell wall biogenesis/degradation</keyword>
<keyword evidence="7 16" id="KW-0285">Flavoprotein</keyword>
<evidence type="ECO:0000256" key="14">
    <source>
        <dbReference type="ARBA" id="ARBA00023316"/>
    </source>
</evidence>
<evidence type="ECO:0000256" key="6">
    <source>
        <dbReference type="ARBA" id="ARBA00022618"/>
    </source>
</evidence>
<dbReference type="NCBIfam" id="TIGR00179">
    <property type="entry name" value="murB"/>
    <property type="match status" value="1"/>
</dbReference>
<dbReference type="InterPro" id="IPR003170">
    <property type="entry name" value="MurB"/>
</dbReference>
<dbReference type="Pfam" id="PF01565">
    <property type="entry name" value="FAD_binding_4"/>
    <property type="match status" value="1"/>
</dbReference>
<dbReference type="Gene3D" id="3.30.465.10">
    <property type="match status" value="1"/>
</dbReference>
<dbReference type="InterPro" id="IPR036635">
    <property type="entry name" value="MurB_C_sf"/>
</dbReference>
<dbReference type="Gene3D" id="3.90.78.10">
    <property type="entry name" value="UDP-N-acetylenolpyruvoylglucosamine reductase, C-terminal domain"/>
    <property type="match status" value="1"/>
</dbReference>
<proteinExistence type="inferred from homology"/>
<dbReference type="InterPro" id="IPR011601">
    <property type="entry name" value="MurB_C"/>
</dbReference>
<evidence type="ECO:0000256" key="5">
    <source>
        <dbReference type="ARBA" id="ARBA00022490"/>
    </source>
</evidence>
<keyword evidence="5 16" id="KW-0963">Cytoplasm</keyword>
<dbReference type="PROSITE" id="PS51387">
    <property type="entry name" value="FAD_PCMH"/>
    <property type="match status" value="1"/>
</dbReference>
<evidence type="ECO:0000256" key="7">
    <source>
        <dbReference type="ARBA" id="ARBA00022630"/>
    </source>
</evidence>
<feature type="active site" description="Proton donor" evidence="16">
    <location>
        <position position="227"/>
    </location>
</feature>
<feature type="domain" description="FAD-binding PCMH-type" evidence="17">
    <location>
        <begin position="33"/>
        <end position="198"/>
    </location>
</feature>
<comment type="pathway">
    <text evidence="4 16">Cell wall biogenesis; peptidoglycan biosynthesis.</text>
</comment>
<evidence type="ECO:0000256" key="16">
    <source>
        <dbReference type="HAMAP-Rule" id="MF_00037"/>
    </source>
</evidence>
<organism evidence="18 19">
    <name type="scientific">Clostridium manihotivorum</name>
    <dbReference type="NCBI Taxonomy" id="2320868"/>
    <lineage>
        <taxon>Bacteria</taxon>
        <taxon>Bacillati</taxon>
        <taxon>Bacillota</taxon>
        <taxon>Clostridia</taxon>
        <taxon>Eubacteriales</taxon>
        <taxon>Clostridiaceae</taxon>
        <taxon>Clostridium</taxon>
    </lineage>
</organism>
<dbReference type="InterPro" id="IPR006094">
    <property type="entry name" value="Oxid_FAD_bind_N"/>
</dbReference>
<sequence length="306" mass="33432">MNEYLEFSKLLFSIYDEEDIELNSLMSEHIYFKVGGPVDILVNPNTAEQVKRTIDICKKHNVPYFIIGNGSNILVKDGGIRGVVIKLCKLSKITVRGTEVEAECGALLADVSKQALANSLTGFEFACGIPGSVGGAVFMNAGAYDGEISFVIKEAVVLDDKNQIRVLEKDELELGYRSSVVMQRGFIVIGAVFELKKGNYESIKQRMEELTARREEKQPLEYPSAGSTFKRPQGYFAGKLIQDAGLKGFTIGGAGVSEKHSGFVINKGNATAADVLAVIHHVQATVKNKFDVDLHPEVRIIGDDVI</sequence>
<dbReference type="PANTHER" id="PTHR21071">
    <property type="entry name" value="UDP-N-ACETYLENOLPYRUVOYLGLUCOSAMINE REDUCTASE"/>
    <property type="match status" value="1"/>
</dbReference>
<comment type="function">
    <text evidence="2 16">Cell wall formation.</text>
</comment>
<dbReference type="InterPro" id="IPR016166">
    <property type="entry name" value="FAD-bd_PCMH"/>
</dbReference>
<evidence type="ECO:0000256" key="12">
    <source>
        <dbReference type="ARBA" id="ARBA00023002"/>
    </source>
</evidence>
<dbReference type="KEGG" id="cmah:C1I91_26835"/>
<dbReference type="AlphaFoldDB" id="A0A410E107"/>
<evidence type="ECO:0000256" key="11">
    <source>
        <dbReference type="ARBA" id="ARBA00022984"/>
    </source>
</evidence>
<dbReference type="HAMAP" id="MF_00037">
    <property type="entry name" value="MurB"/>
    <property type="match status" value="1"/>
</dbReference>
<dbReference type="RefSeq" id="WP_128215665.1">
    <property type="nucleotide sequence ID" value="NZ_CP025746.1"/>
</dbReference>
<reference evidence="18 19" key="1">
    <citation type="submission" date="2018-01" db="EMBL/GenBank/DDBJ databases">
        <title>Genome Sequencing and Assembly of Anaerobacter polyendosporus strain CT4.</title>
        <authorList>
            <person name="Tachaapaikoon C."/>
            <person name="Sutheeworapong S."/>
            <person name="Jenjaroenpun P."/>
            <person name="Wongsurawat T."/>
            <person name="Nookeaw I."/>
            <person name="Cheawchanlertfa P."/>
            <person name="Kosugi A."/>
            <person name="Cheevadhanarak S."/>
            <person name="Ratanakhanokchai K."/>
        </authorList>
    </citation>
    <scope>NUCLEOTIDE SEQUENCE [LARGE SCALE GENOMIC DNA]</scope>
    <source>
        <strain evidence="18 19">CT4</strain>
    </source>
</reference>
<keyword evidence="6 16" id="KW-0132">Cell division</keyword>
<dbReference type="GO" id="GO:0005829">
    <property type="term" value="C:cytosol"/>
    <property type="evidence" value="ECO:0007669"/>
    <property type="project" value="TreeGrafter"/>
</dbReference>
<evidence type="ECO:0000256" key="15">
    <source>
        <dbReference type="ARBA" id="ARBA00048914"/>
    </source>
</evidence>
<evidence type="ECO:0000259" key="17">
    <source>
        <dbReference type="PROSITE" id="PS51387"/>
    </source>
</evidence>
<keyword evidence="19" id="KW-1185">Reference proteome</keyword>
<evidence type="ECO:0000256" key="10">
    <source>
        <dbReference type="ARBA" id="ARBA00022960"/>
    </source>
</evidence>
<comment type="similarity">
    <text evidence="16">Belongs to the MurB family.</text>
</comment>
<keyword evidence="8 16" id="KW-0274">FAD</keyword>
<evidence type="ECO:0000256" key="9">
    <source>
        <dbReference type="ARBA" id="ARBA00022857"/>
    </source>
</evidence>
<dbReference type="GO" id="GO:0071555">
    <property type="term" value="P:cell wall organization"/>
    <property type="evidence" value="ECO:0007669"/>
    <property type="project" value="UniProtKB-KW"/>
</dbReference>
<name>A0A410E107_9CLOT</name>
<feature type="active site" evidence="16">
    <location>
        <position position="177"/>
    </location>
</feature>
<protein>
    <recommendedName>
        <fullName evidence="16">UDP-N-acetylenolpyruvoylglucosamine reductase</fullName>
        <ecNumber evidence="16">1.3.1.98</ecNumber>
    </recommendedName>
    <alternativeName>
        <fullName evidence="16">UDP-N-acetylmuramate dehydrogenase</fullName>
    </alternativeName>
</protein>
<comment type="cofactor">
    <cofactor evidence="1 16">
        <name>FAD</name>
        <dbReference type="ChEBI" id="CHEBI:57692"/>
    </cofactor>
</comment>
<dbReference type="PANTHER" id="PTHR21071:SF4">
    <property type="entry name" value="UDP-N-ACETYLENOLPYRUVOYLGLUCOSAMINE REDUCTASE"/>
    <property type="match status" value="1"/>
</dbReference>
<dbReference type="InterPro" id="IPR016167">
    <property type="entry name" value="FAD-bd_PCMH_sub1"/>
</dbReference>
<dbReference type="SUPFAM" id="SSF56176">
    <property type="entry name" value="FAD-binding/transporter-associated domain-like"/>
    <property type="match status" value="1"/>
</dbReference>
<evidence type="ECO:0000256" key="8">
    <source>
        <dbReference type="ARBA" id="ARBA00022827"/>
    </source>
</evidence>
<evidence type="ECO:0000256" key="2">
    <source>
        <dbReference type="ARBA" id="ARBA00003921"/>
    </source>
</evidence>
<dbReference type="InterPro" id="IPR036318">
    <property type="entry name" value="FAD-bd_PCMH-like_sf"/>
</dbReference>
<dbReference type="GO" id="GO:0008762">
    <property type="term" value="F:UDP-N-acetylmuramate dehydrogenase activity"/>
    <property type="evidence" value="ECO:0007669"/>
    <property type="project" value="UniProtKB-UniRule"/>
</dbReference>
<dbReference type="GO" id="GO:0009252">
    <property type="term" value="P:peptidoglycan biosynthetic process"/>
    <property type="evidence" value="ECO:0007669"/>
    <property type="project" value="UniProtKB-UniRule"/>
</dbReference>
<keyword evidence="11 16" id="KW-0573">Peptidoglycan synthesis</keyword>
<dbReference type="GO" id="GO:0008360">
    <property type="term" value="P:regulation of cell shape"/>
    <property type="evidence" value="ECO:0007669"/>
    <property type="project" value="UniProtKB-KW"/>
</dbReference>
<dbReference type="GO" id="GO:0071949">
    <property type="term" value="F:FAD binding"/>
    <property type="evidence" value="ECO:0007669"/>
    <property type="project" value="InterPro"/>
</dbReference>
<dbReference type="Proteomes" id="UP000286268">
    <property type="component" value="Chromosome"/>
</dbReference>
<dbReference type="EMBL" id="CP025746">
    <property type="protein sequence ID" value="QAA34968.1"/>
    <property type="molecule type" value="Genomic_DNA"/>
</dbReference>
<evidence type="ECO:0000256" key="4">
    <source>
        <dbReference type="ARBA" id="ARBA00004752"/>
    </source>
</evidence>
<keyword evidence="12 16" id="KW-0560">Oxidoreductase</keyword>
<dbReference type="UniPathway" id="UPA00219"/>
<evidence type="ECO:0000256" key="1">
    <source>
        <dbReference type="ARBA" id="ARBA00001974"/>
    </source>
</evidence>
<dbReference type="Pfam" id="PF02873">
    <property type="entry name" value="MurB_C"/>
    <property type="match status" value="1"/>
</dbReference>
<dbReference type="NCBIfam" id="NF010480">
    <property type="entry name" value="PRK13905.1"/>
    <property type="match status" value="1"/>
</dbReference>
<keyword evidence="9 16" id="KW-0521">NADP</keyword>
<gene>
    <name evidence="16" type="primary">murB</name>
    <name evidence="18" type="ORF">C1I91_26835</name>
</gene>
<accession>A0A410E107</accession>
<dbReference type="OrthoDB" id="9804753at2"/>
<comment type="subcellular location">
    <subcellularLocation>
        <location evidence="3 16">Cytoplasm</location>
    </subcellularLocation>
</comment>
<dbReference type="InterPro" id="IPR016169">
    <property type="entry name" value="FAD-bd_PCMH_sub2"/>
</dbReference>
<dbReference type="GO" id="GO:0051301">
    <property type="term" value="P:cell division"/>
    <property type="evidence" value="ECO:0007669"/>
    <property type="project" value="UniProtKB-KW"/>
</dbReference>